<evidence type="ECO:0000256" key="4">
    <source>
        <dbReference type="SAM" id="MobiDB-lite"/>
    </source>
</evidence>
<evidence type="ECO:0000259" key="6">
    <source>
        <dbReference type="Pfam" id="PF20981"/>
    </source>
</evidence>
<dbReference type="EMBL" id="KQ414721">
    <property type="protein sequence ID" value="KOC62742.1"/>
    <property type="molecule type" value="Genomic_DNA"/>
</dbReference>
<feature type="domain" description="AAR2 C-terminal" evidence="5">
    <location>
        <begin position="210"/>
        <end position="388"/>
    </location>
</feature>
<dbReference type="PANTHER" id="PTHR12689:SF4">
    <property type="entry name" value="PROTEIN AAR2 HOMOLOG"/>
    <property type="match status" value="1"/>
</dbReference>
<evidence type="ECO:0000256" key="3">
    <source>
        <dbReference type="ARBA" id="ARBA00030625"/>
    </source>
</evidence>
<dbReference type="InterPro" id="IPR007946">
    <property type="entry name" value="AAR2"/>
</dbReference>
<dbReference type="AlphaFoldDB" id="A0A0L7QVU5"/>
<reference evidence="7 8" key="1">
    <citation type="submission" date="2015-07" db="EMBL/GenBank/DDBJ databases">
        <title>The genome of Habropoda laboriosa.</title>
        <authorList>
            <person name="Pan H."/>
            <person name="Kapheim K."/>
        </authorList>
    </citation>
    <scope>NUCLEOTIDE SEQUENCE [LARGE SCALE GENOMIC DNA]</scope>
    <source>
        <strain evidence="7">0110345459</strain>
    </source>
</reference>
<dbReference type="Gene3D" id="2.60.34.20">
    <property type="match status" value="1"/>
</dbReference>
<keyword evidence="8" id="KW-1185">Reference proteome</keyword>
<gene>
    <name evidence="7" type="ORF">WH47_03726</name>
</gene>
<accession>A0A0L7QVU5</accession>
<feature type="domain" description="AAR2 N-terminal" evidence="6">
    <location>
        <begin position="19"/>
        <end position="150"/>
    </location>
</feature>
<dbReference type="InterPro" id="IPR033648">
    <property type="entry name" value="AAR2_C"/>
</dbReference>
<evidence type="ECO:0000313" key="7">
    <source>
        <dbReference type="EMBL" id="KOC62742.1"/>
    </source>
</evidence>
<dbReference type="Gene3D" id="1.25.40.550">
    <property type="entry name" value="Aar2, C-terminal domain-like"/>
    <property type="match status" value="1"/>
</dbReference>
<dbReference type="Pfam" id="PF20981">
    <property type="entry name" value="AAR2_1st"/>
    <property type="match status" value="1"/>
</dbReference>
<comment type="similarity">
    <text evidence="1">Belongs to the AAR2 family.</text>
</comment>
<organism evidence="7 8">
    <name type="scientific">Habropoda laboriosa</name>
    <dbReference type="NCBI Taxonomy" id="597456"/>
    <lineage>
        <taxon>Eukaryota</taxon>
        <taxon>Metazoa</taxon>
        <taxon>Ecdysozoa</taxon>
        <taxon>Arthropoda</taxon>
        <taxon>Hexapoda</taxon>
        <taxon>Insecta</taxon>
        <taxon>Pterygota</taxon>
        <taxon>Neoptera</taxon>
        <taxon>Endopterygota</taxon>
        <taxon>Hymenoptera</taxon>
        <taxon>Apocrita</taxon>
        <taxon>Aculeata</taxon>
        <taxon>Apoidea</taxon>
        <taxon>Anthophila</taxon>
        <taxon>Apidae</taxon>
        <taxon>Habropoda</taxon>
    </lineage>
</organism>
<evidence type="ECO:0000313" key="8">
    <source>
        <dbReference type="Proteomes" id="UP000053825"/>
    </source>
</evidence>
<dbReference type="InterPro" id="IPR038516">
    <property type="entry name" value="AAR2_N_sf"/>
</dbReference>
<name>A0A0L7QVU5_9HYME</name>
<dbReference type="PANTHER" id="PTHR12689">
    <property type="entry name" value="A1 CISTRON SPLICING FACTOR AAR2-RELATED"/>
    <property type="match status" value="1"/>
</dbReference>
<dbReference type="Pfam" id="PF05282">
    <property type="entry name" value="AAR2"/>
    <property type="match status" value="1"/>
</dbReference>
<sequence>MASEGIEMDQTLAQRLLVEGATLVVLNVPSDTEFGIDLKSWNTGDNFKGIKMIPPGFHYVHYSAIDEFGETAPKIGFLHTFEKSEFLVRRWNPKEEDLSPEAVEEETVERLKDNLKDLDRFLGCYPYDIWKQWKELINHISPSLVERCSPICGFVRSALELEHCSDATRPRGGESNPKKKRRSGITMEEKEDELLPDMKPRPGTELRLSKLPDKNYPDGASPTEVTKHFLDSSYALDTFLNKLTVWVLKCIGLHMFKVDLLFCVIIFSFSPMEIIGEVQLAFICFLVGQSLDAFEHWKKLVSLICGADCAISQRRAIYIEFMKTLEIQLIHVPEDILCDIVVNNNFIYSSLRKLFANIEANSELDGRLKSYTSRFCERLSTKFAWDFSNLQEEAEDDAPIVVSLK</sequence>
<dbReference type="FunFam" id="2.60.34.20:FF:000001">
    <property type="entry name" value="protein AAR2 homolog"/>
    <property type="match status" value="1"/>
</dbReference>
<protein>
    <recommendedName>
        <fullName evidence="2">Protein AAR2 homolog</fullName>
    </recommendedName>
    <alternativeName>
        <fullName evidence="3">AAR2 splicing factor homolog</fullName>
    </alternativeName>
</protein>
<evidence type="ECO:0000256" key="2">
    <source>
        <dbReference type="ARBA" id="ARBA00016372"/>
    </source>
</evidence>
<dbReference type="STRING" id="597456.A0A0L7QVU5"/>
<dbReference type="OrthoDB" id="201752at2759"/>
<dbReference type="CDD" id="cd13777">
    <property type="entry name" value="Aar2_N"/>
    <property type="match status" value="1"/>
</dbReference>
<dbReference type="InterPro" id="IPR033647">
    <property type="entry name" value="Aar2_N"/>
</dbReference>
<dbReference type="GO" id="GO:0000244">
    <property type="term" value="P:spliceosomal tri-snRNP complex assembly"/>
    <property type="evidence" value="ECO:0007669"/>
    <property type="project" value="TreeGrafter"/>
</dbReference>
<dbReference type="CDD" id="cd13778">
    <property type="entry name" value="Aar2_C"/>
    <property type="match status" value="1"/>
</dbReference>
<feature type="region of interest" description="Disordered" evidence="4">
    <location>
        <begin position="166"/>
        <end position="199"/>
    </location>
</feature>
<proteinExistence type="inferred from homology"/>
<dbReference type="InterPro" id="IPR038514">
    <property type="entry name" value="AAR2_C_sf"/>
</dbReference>
<dbReference type="Proteomes" id="UP000053825">
    <property type="component" value="Unassembled WGS sequence"/>
</dbReference>
<evidence type="ECO:0000259" key="5">
    <source>
        <dbReference type="Pfam" id="PF05282"/>
    </source>
</evidence>
<evidence type="ECO:0000256" key="1">
    <source>
        <dbReference type="ARBA" id="ARBA00006281"/>
    </source>
</evidence>